<evidence type="ECO:0000313" key="3">
    <source>
        <dbReference type="Proteomes" id="UP000626148"/>
    </source>
</evidence>
<comment type="caution">
    <text evidence="2">The sequence shown here is derived from an EMBL/GenBank/DDBJ whole genome shotgun (WGS) entry which is preliminary data.</text>
</comment>
<feature type="transmembrane region" description="Helical" evidence="1">
    <location>
        <begin position="93"/>
        <end position="111"/>
    </location>
</feature>
<reference evidence="2" key="2">
    <citation type="submission" date="2020-09" db="EMBL/GenBank/DDBJ databases">
        <authorList>
            <person name="Sun Q."/>
            <person name="Kim S."/>
        </authorList>
    </citation>
    <scope>NUCLEOTIDE SEQUENCE</scope>
    <source>
        <strain evidence="2">KCTC 22169</strain>
    </source>
</reference>
<keyword evidence="1" id="KW-1133">Transmembrane helix</keyword>
<dbReference type="EMBL" id="BMXR01000009">
    <property type="protein sequence ID" value="GGX64811.1"/>
    <property type="molecule type" value="Genomic_DNA"/>
</dbReference>
<keyword evidence="3" id="KW-1185">Reference proteome</keyword>
<feature type="transmembrane region" description="Helical" evidence="1">
    <location>
        <begin position="55"/>
        <end position="81"/>
    </location>
</feature>
<organism evidence="2 3">
    <name type="scientific">Saccharospirillum salsuginis</name>
    <dbReference type="NCBI Taxonomy" id="418750"/>
    <lineage>
        <taxon>Bacteria</taxon>
        <taxon>Pseudomonadati</taxon>
        <taxon>Pseudomonadota</taxon>
        <taxon>Gammaproteobacteria</taxon>
        <taxon>Oceanospirillales</taxon>
        <taxon>Saccharospirillaceae</taxon>
        <taxon>Saccharospirillum</taxon>
    </lineage>
</organism>
<protein>
    <recommendedName>
        <fullName evidence="4">DUF2269 domain-containing protein</fullName>
    </recommendedName>
</protein>
<dbReference type="RefSeq" id="WP_189611222.1">
    <property type="nucleotide sequence ID" value="NZ_BMXR01000009.1"/>
</dbReference>
<evidence type="ECO:0008006" key="4">
    <source>
        <dbReference type="Google" id="ProtNLM"/>
    </source>
</evidence>
<proteinExistence type="predicted"/>
<dbReference type="Proteomes" id="UP000626148">
    <property type="component" value="Unassembled WGS sequence"/>
</dbReference>
<name>A0A918KIT9_9GAMM</name>
<accession>A0A918KIT9</accession>
<feature type="transmembrane region" description="Helical" evidence="1">
    <location>
        <begin position="12"/>
        <end position="35"/>
    </location>
</feature>
<evidence type="ECO:0000313" key="2">
    <source>
        <dbReference type="EMBL" id="GGX64811.1"/>
    </source>
</evidence>
<keyword evidence="1" id="KW-0812">Transmembrane</keyword>
<reference evidence="2" key="1">
    <citation type="journal article" date="2014" name="Int. J. Syst. Evol. Microbiol.">
        <title>Complete genome sequence of Corynebacterium casei LMG S-19264T (=DSM 44701T), isolated from a smear-ripened cheese.</title>
        <authorList>
            <consortium name="US DOE Joint Genome Institute (JGI-PGF)"/>
            <person name="Walter F."/>
            <person name="Albersmeier A."/>
            <person name="Kalinowski J."/>
            <person name="Ruckert C."/>
        </authorList>
    </citation>
    <scope>NUCLEOTIDE SEQUENCE</scope>
    <source>
        <strain evidence="2">KCTC 22169</strain>
    </source>
</reference>
<gene>
    <name evidence="2" type="ORF">GCM10007392_35820</name>
</gene>
<evidence type="ECO:0000256" key="1">
    <source>
        <dbReference type="SAM" id="Phobius"/>
    </source>
</evidence>
<sequence length="115" mass="13464">MRRRTGPDIWLKLLHSLTALAWLSLLGFQILWWLAMPEMDTGLIRYLGIDIRTDWILRFIPWMPLALGVCALLSVLALWLTHYRARRRLDGPGWNLWLLVVLIAGSTWFYLAHVP</sequence>
<keyword evidence="1" id="KW-0472">Membrane</keyword>
<dbReference type="AlphaFoldDB" id="A0A918KIT9"/>